<evidence type="ECO:0000313" key="3">
    <source>
        <dbReference type="EMBL" id="GFN89612.1"/>
    </source>
</evidence>
<organism evidence="3 4">
    <name type="scientific">Plakobranchus ocellatus</name>
    <dbReference type="NCBI Taxonomy" id="259542"/>
    <lineage>
        <taxon>Eukaryota</taxon>
        <taxon>Metazoa</taxon>
        <taxon>Spiralia</taxon>
        <taxon>Lophotrochozoa</taxon>
        <taxon>Mollusca</taxon>
        <taxon>Gastropoda</taxon>
        <taxon>Heterobranchia</taxon>
        <taxon>Euthyneura</taxon>
        <taxon>Panpulmonata</taxon>
        <taxon>Sacoglossa</taxon>
        <taxon>Placobranchoidea</taxon>
        <taxon>Plakobranchidae</taxon>
        <taxon>Plakobranchus</taxon>
    </lineage>
</organism>
<dbReference type="AlphaFoldDB" id="A0AAV3Z4G0"/>
<name>A0AAV3Z4G0_9GAST</name>
<dbReference type="Gene3D" id="4.10.70.30">
    <property type="match status" value="1"/>
</dbReference>
<gene>
    <name evidence="3" type="ORF">PoB_001611800</name>
</gene>
<proteinExistence type="predicted"/>
<dbReference type="Proteomes" id="UP000735302">
    <property type="component" value="Unassembled WGS sequence"/>
</dbReference>
<evidence type="ECO:0000256" key="1">
    <source>
        <dbReference type="SAM" id="Phobius"/>
    </source>
</evidence>
<sequence>MPKDTPCIDGGKCVKGQCVEYCEYEGLKLNIPLFPCRCEEEGTECRRCCKSLTGTCKPQGDELLTDGRPCTYGYCDAGVCKEGQGSPIQRLFTFIETLDSSTLVAFMKSNIVGTVIVFSLIVWIPASWVVSCIDKRHEKRSRERERAWVSNDVLLSQSLQSWTHLLRTLVSPKIRGTAGMGRKDRLQWRQEFKAKQ</sequence>
<protein>
    <submittedName>
        <fullName evidence="3">A disintegrin and metallopeptidase domain 17b</fullName>
    </submittedName>
</protein>
<feature type="domain" description="ADAM17 membrane-proximal" evidence="2">
    <location>
        <begin position="33"/>
        <end position="81"/>
    </location>
</feature>
<evidence type="ECO:0000259" key="2">
    <source>
        <dbReference type="Pfam" id="PF16698"/>
    </source>
</evidence>
<dbReference type="GO" id="GO:0004222">
    <property type="term" value="F:metalloendopeptidase activity"/>
    <property type="evidence" value="ECO:0007669"/>
    <property type="project" value="TreeGrafter"/>
</dbReference>
<dbReference type="InterPro" id="IPR032029">
    <property type="entry name" value="ADAM17_MPD"/>
</dbReference>
<dbReference type="PANTHER" id="PTHR45702:SF6">
    <property type="entry name" value="DISINTEGRIN AND METALLOPROTEINASE DOMAIN-CONTAINING PROTEIN 17"/>
    <property type="match status" value="1"/>
</dbReference>
<dbReference type="EMBL" id="BLXT01001944">
    <property type="protein sequence ID" value="GFN89612.1"/>
    <property type="molecule type" value="Genomic_DNA"/>
</dbReference>
<dbReference type="GO" id="GO:0007219">
    <property type="term" value="P:Notch signaling pathway"/>
    <property type="evidence" value="ECO:0007669"/>
    <property type="project" value="TreeGrafter"/>
</dbReference>
<feature type="transmembrane region" description="Helical" evidence="1">
    <location>
        <begin position="111"/>
        <end position="133"/>
    </location>
</feature>
<keyword evidence="1" id="KW-0812">Transmembrane</keyword>
<keyword evidence="1" id="KW-0472">Membrane</keyword>
<reference evidence="3 4" key="1">
    <citation type="journal article" date="2021" name="Elife">
        <title>Chloroplast acquisition without the gene transfer in kleptoplastic sea slugs, Plakobranchus ocellatus.</title>
        <authorList>
            <person name="Maeda T."/>
            <person name="Takahashi S."/>
            <person name="Yoshida T."/>
            <person name="Shimamura S."/>
            <person name="Takaki Y."/>
            <person name="Nagai Y."/>
            <person name="Toyoda A."/>
            <person name="Suzuki Y."/>
            <person name="Arimoto A."/>
            <person name="Ishii H."/>
            <person name="Satoh N."/>
            <person name="Nishiyama T."/>
            <person name="Hasebe M."/>
            <person name="Maruyama T."/>
            <person name="Minagawa J."/>
            <person name="Obokata J."/>
            <person name="Shigenobu S."/>
        </authorList>
    </citation>
    <scope>NUCLEOTIDE SEQUENCE [LARGE SCALE GENOMIC DNA]</scope>
</reference>
<dbReference type="InterPro" id="IPR051489">
    <property type="entry name" value="ADAM_Metalloproteinase"/>
</dbReference>
<comment type="caution">
    <text evidence="3">The sequence shown here is derived from an EMBL/GenBank/DDBJ whole genome shotgun (WGS) entry which is preliminary data.</text>
</comment>
<evidence type="ECO:0000313" key="4">
    <source>
        <dbReference type="Proteomes" id="UP000735302"/>
    </source>
</evidence>
<keyword evidence="1" id="KW-1133">Transmembrane helix</keyword>
<dbReference type="PANTHER" id="PTHR45702">
    <property type="entry name" value="ADAM10/ADAM17 METALLOPEPTIDASE FAMILY MEMBER"/>
    <property type="match status" value="1"/>
</dbReference>
<dbReference type="Pfam" id="PF16698">
    <property type="entry name" value="ADAM17_MPD"/>
    <property type="match status" value="1"/>
</dbReference>
<keyword evidence="4" id="KW-1185">Reference proteome</keyword>
<accession>A0AAV3Z4G0</accession>
<dbReference type="GO" id="GO:0005886">
    <property type="term" value="C:plasma membrane"/>
    <property type="evidence" value="ECO:0007669"/>
    <property type="project" value="TreeGrafter"/>
</dbReference>
<dbReference type="GO" id="GO:0006509">
    <property type="term" value="P:membrane protein ectodomain proteolysis"/>
    <property type="evidence" value="ECO:0007669"/>
    <property type="project" value="TreeGrafter"/>
</dbReference>